<keyword evidence="7" id="KW-1185">Reference proteome</keyword>
<dbReference type="PANTHER" id="PTHR34512:SF30">
    <property type="entry name" value="OUTER MEMBRANE PROTEIN ASSEMBLY FACTOR BAMB"/>
    <property type="match status" value="1"/>
</dbReference>
<dbReference type="Proteomes" id="UP000533476">
    <property type="component" value="Unassembled WGS sequence"/>
</dbReference>
<evidence type="ECO:0000256" key="4">
    <source>
        <dbReference type="PROSITE-ProRule" id="PRU00433"/>
    </source>
</evidence>
<dbReference type="Gene3D" id="2.130.10.10">
    <property type="entry name" value="YVTN repeat-like/Quinoprotein amine dehydrogenase"/>
    <property type="match status" value="2"/>
</dbReference>
<keyword evidence="2 4" id="KW-0479">Metal-binding</keyword>
<evidence type="ECO:0000259" key="5">
    <source>
        <dbReference type="PROSITE" id="PS51007"/>
    </source>
</evidence>
<dbReference type="Pfam" id="PF13360">
    <property type="entry name" value="PQQ_2"/>
    <property type="match status" value="3"/>
</dbReference>
<dbReference type="SUPFAM" id="SSF50998">
    <property type="entry name" value="Quinoprotein alcohol dehydrogenase-like"/>
    <property type="match status" value="1"/>
</dbReference>
<dbReference type="Gene3D" id="1.10.760.10">
    <property type="entry name" value="Cytochrome c-like domain"/>
    <property type="match status" value="1"/>
</dbReference>
<dbReference type="GO" id="GO:0046872">
    <property type="term" value="F:metal ion binding"/>
    <property type="evidence" value="ECO:0007669"/>
    <property type="project" value="UniProtKB-KW"/>
</dbReference>
<dbReference type="RefSeq" id="WP_169095989.1">
    <property type="nucleotide sequence ID" value="NZ_JABBVZ010000003.1"/>
</dbReference>
<dbReference type="InterPro" id="IPR002372">
    <property type="entry name" value="PQQ_rpt_dom"/>
</dbReference>
<dbReference type="InterPro" id="IPR011047">
    <property type="entry name" value="Quinoprotein_ADH-like_sf"/>
</dbReference>
<evidence type="ECO:0000256" key="3">
    <source>
        <dbReference type="ARBA" id="ARBA00023004"/>
    </source>
</evidence>
<name>A0A7Y0Q1P3_9FIRM</name>
<dbReference type="Gene3D" id="2.40.128.630">
    <property type="match status" value="1"/>
</dbReference>
<keyword evidence="3 4" id="KW-0408">Iron</keyword>
<feature type="domain" description="Cytochrome c" evidence="5">
    <location>
        <begin position="453"/>
        <end position="546"/>
    </location>
</feature>
<dbReference type="PROSITE" id="PS51007">
    <property type="entry name" value="CYTC"/>
    <property type="match status" value="1"/>
</dbReference>
<dbReference type="InterPro" id="IPR009056">
    <property type="entry name" value="Cyt_c-like_dom"/>
</dbReference>
<dbReference type="SUPFAM" id="SSF46626">
    <property type="entry name" value="Cytochrome c"/>
    <property type="match status" value="1"/>
</dbReference>
<dbReference type="InterPro" id="IPR036909">
    <property type="entry name" value="Cyt_c-like_dom_sf"/>
</dbReference>
<evidence type="ECO:0000313" key="7">
    <source>
        <dbReference type="Proteomes" id="UP000533476"/>
    </source>
</evidence>
<evidence type="ECO:0000313" key="6">
    <source>
        <dbReference type="EMBL" id="NMP21046.1"/>
    </source>
</evidence>
<dbReference type="EMBL" id="JABBVZ010000003">
    <property type="protein sequence ID" value="NMP21046.1"/>
    <property type="molecule type" value="Genomic_DNA"/>
</dbReference>
<comment type="caution">
    <text evidence="6">The sequence shown here is derived from an EMBL/GenBank/DDBJ whole genome shotgun (WGS) entry which is preliminary data.</text>
</comment>
<evidence type="ECO:0000256" key="2">
    <source>
        <dbReference type="ARBA" id="ARBA00022723"/>
    </source>
</evidence>
<dbReference type="PANTHER" id="PTHR34512">
    <property type="entry name" value="CELL SURFACE PROTEIN"/>
    <property type="match status" value="1"/>
</dbReference>
<keyword evidence="1 4" id="KW-0349">Heme</keyword>
<evidence type="ECO:0000256" key="1">
    <source>
        <dbReference type="ARBA" id="ARBA00022617"/>
    </source>
</evidence>
<dbReference type="SMART" id="SM00564">
    <property type="entry name" value="PQQ"/>
    <property type="match status" value="7"/>
</dbReference>
<dbReference type="GO" id="GO:0009055">
    <property type="term" value="F:electron transfer activity"/>
    <property type="evidence" value="ECO:0007669"/>
    <property type="project" value="InterPro"/>
</dbReference>
<reference evidence="6 7" key="1">
    <citation type="submission" date="2020-04" db="EMBL/GenBank/DDBJ databases">
        <authorList>
            <person name="Zhang R."/>
            <person name="Schippers A."/>
        </authorList>
    </citation>
    <scope>NUCLEOTIDE SEQUENCE [LARGE SCALE GENOMIC DNA]</scope>
    <source>
        <strain evidence="6 7">DSM 109850</strain>
    </source>
</reference>
<dbReference type="InterPro" id="IPR015943">
    <property type="entry name" value="WD40/YVTN_repeat-like_dom_sf"/>
</dbReference>
<dbReference type="InterPro" id="IPR018391">
    <property type="entry name" value="PQQ_b-propeller_rpt"/>
</dbReference>
<sequence length="567" mass="60117">MLRVRWGWLLPVVAGLAVGVGMAAAASPPRRPTSVVGPAAFVKYGENSSNNPVVAADRFRGDWTFSAKEPLQQASIAHGVIYASGDGDMAGGQDHRIYAVDAKTGHLLWSTRLDNMSMTTPVVLGNRVYVGSGTQQFRGRNVVEEGVLPSTGIVRGTGASAIYALDPANGRVVWKDKTRGEDMPSFVATRRALYVANGQGRVYALQPSTGAVLWSVPIGSYVSMASPTLSSSGLLYVSGAHPYRVYAINTHTHRIQWSRSLPKVFAGSDDSSPALAHDTLYLEGTTGGWRHPSSAVFALSAQSGRIRWSRRLGQGPLPQDIEVSAPVVAHHRIYVGSPITHREYALSSTNGRVVWQFQAVGPVSESAAVTRRTLYVGDGAGFLYALNPETGQERGSLYIGGSLAADYPLVVGGTLIQPDENGLLLAMPRERLLASYQRRQVPAIPLPAGQIGQQILQGEALFYGQGLTGRSCASCHLAGGSVTTVQKGAVMPTLLGVASGFPRAKGHQLITLDDQINRCLAHAGGQKLASQDPRLADLNLYLHWLSSGWRDNLGGHSGPAGGKGGGC</sequence>
<organism evidence="6 7">
    <name type="scientific">Sulfobacillus harzensis</name>
    <dbReference type="NCBI Taxonomy" id="2729629"/>
    <lineage>
        <taxon>Bacteria</taxon>
        <taxon>Bacillati</taxon>
        <taxon>Bacillota</taxon>
        <taxon>Clostridia</taxon>
        <taxon>Eubacteriales</taxon>
        <taxon>Clostridiales Family XVII. Incertae Sedis</taxon>
        <taxon>Sulfobacillus</taxon>
    </lineage>
</organism>
<proteinExistence type="predicted"/>
<dbReference type="GO" id="GO:0020037">
    <property type="term" value="F:heme binding"/>
    <property type="evidence" value="ECO:0007669"/>
    <property type="project" value="InterPro"/>
</dbReference>
<dbReference type="AlphaFoldDB" id="A0A7Y0Q1P3"/>
<gene>
    <name evidence="6" type="ORF">HIJ39_01575</name>
</gene>
<accession>A0A7Y0Q1P3</accession>
<protein>
    <submittedName>
        <fullName evidence="6">PQQ-binding-like beta-propeller repeat protein</fullName>
    </submittedName>
</protein>